<keyword evidence="1" id="KW-0472">Membrane</keyword>
<dbReference type="Proteomes" id="UP000095401">
    <property type="component" value="Chromosome"/>
</dbReference>
<sequence length="213" mass="22305">MVLFLVAGLLAALAGYVNAVMLSYAGLPVSHMSGPATLLGIDLGHLELHRLLLLLGIMSGFLLGAMASGLMISSTVLRPGRSYGVALLIEGGLLGLASLSATFGHMPLSLMLAAMACGLQNALAASYRGLTLRTTHVTGIVTDIGVLLAHRLRRKQIKTWKLLLLVFILVGFIAGGFGGVLAFMRWGAQALNLSAALCLLIAVVYLPRQAKSE</sequence>
<evidence type="ECO:0000256" key="1">
    <source>
        <dbReference type="SAM" id="Phobius"/>
    </source>
</evidence>
<evidence type="ECO:0008006" key="4">
    <source>
        <dbReference type="Google" id="ProtNLM"/>
    </source>
</evidence>
<dbReference type="KEGG" id="aprs:BI364_02975"/>
<feature type="transmembrane region" description="Helical" evidence="1">
    <location>
        <begin position="84"/>
        <end position="103"/>
    </location>
</feature>
<feature type="transmembrane region" description="Helical" evidence="1">
    <location>
        <begin position="190"/>
        <end position="207"/>
    </location>
</feature>
<feature type="transmembrane region" description="Helical" evidence="1">
    <location>
        <begin position="162"/>
        <end position="184"/>
    </location>
</feature>
<dbReference type="Pfam" id="PF06912">
    <property type="entry name" value="DUF1275"/>
    <property type="match status" value="1"/>
</dbReference>
<keyword evidence="1" id="KW-0812">Transmembrane</keyword>
<dbReference type="PANTHER" id="PTHR37314:SF4">
    <property type="entry name" value="UPF0700 TRANSMEMBRANE PROTEIN YOAK"/>
    <property type="match status" value="1"/>
</dbReference>
<gene>
    <name evidence="2" type="ORF">BI364_02975</name>
</gene>
<feature type="transmembrane region" description="Helical" evidence="1">
    <location>
        <begin position="109"/>
        <end position="127"/>
    </location>
</feature>
<organism evidence="2 3">
    <name type="scientific">Acidihalobacter yilgarnensis</name>
    <dbReference type="NCBI Taxonomy" id="2819280"/>
    <lineage>
        <taxon>Bacteria</taxon>
        <taxon>Pseudomonadati</taxon>
        <taxon>Pseudomonadota</taxon>
        <taxon>Gammaproteobacteria</taxon>
        <taxon>Chromatiales</taxon>
        <taxon>Ectothiorhodospiraceae</taxon>
        <taxon>Acidihalobacter</taxon>
    </lineage>
</organism>
<keyword evidence="1" id="KW-1133">Transmembrane helix</keyword>
<keyword evidence="3" id="KW-1185">Reference proteome</keyword>
<reference evidence="3" key="1">
    <citation type="submission" date="2016-09" db="EMBL/GenBank/DDBJ databases">
        <title>Acidihalobacter prosperus F5.</title>
        <authorList>
            <person name="Khaleque H.N."/>
            <person name="Ramsay J.P."/>
            <person name="Kaksonen A.H."/>
            <person name="Boxall N.J."/>
            <person name="Watkin E.L.J."/>
        </authorList>
    </citation>
    <scope>NUCLEOTIDE SEQUENCE [LARGE SCALE GENOMIC DNA]</scope>
    <source>
        <strain evidence="3">F5</strain>
    </source>
</reference>
<proteinExistence type="predicted"/>
<accession>A0A1D8ISX7</accession>
<dbReference type="AlphaFoldDB" id="A0A1D8ISX7"/>
<name>A0A1D8ISX7_9GAMM</name>
<feature type="transmembrane region" description="Helical" evidence="1">
    <location>
        <begin position="51"/>
        <end position="72"/>
    </location>
</feature>
<dbReference type="PANTHER" id="PTHR37314">
    <property type="entry name" value="SLR0142 PROTEIN"/>
    <property type="match status" value="1"/>
</dbReference>
<evidence type="ECO:0000313" key="3">
    <source>
        <dbReference type="Proteomes" id="UP000095401"/>
    </source>
</evidence>
<protein>
    <recommendedName>
        <fullName evidence="4">DUF1275 family protein</fullName>
    </recommendedName>
</protein>
<dbReference type="InterPro" id="IPR010699">
    <property type="entry name" value="DUF1275"/>
</dbReference>
<dbReference type="EMBL" id="CP017415">
    <property type="protein sequence ID" value="AOU99497.1"/>
    <property type="molecule type" value="Genomic_DNA"/>
</dbReference>
<evidence type="ECO:0000313" key="2">
    <source>
        <dbReference type="EMBL" id="AOU99497.1"/>
    </source>
</evidence>